<evidence type="ECO:0000313" key="3">
    <source>
        <dbReference type="Proteomes" id="UP000299102"/>
    </source>
</evidence>
<proteinExistence type="predicted"/>
<protein>
    <submittedName>
        <fullName evidence="2">Uncharacterized protein</fullName>
    </submittedName>
</protein>
<name>A0A4C1UZU6_EUMVA</name>
<gene>
    <name evidence="2" type="ORF">EVAR_84649_1</name>
</gene>
<evidence type="ECO:0000256" key="1">
    <source>
        <dbReference type="SAM" id="MobiDB-lite"/>
    </source>
</evidence>
<organism evidence="2 3">
    <name type="scientific">Eumeta variegata</name>
    <name type="common">Bagworm moth</name>
    <name type="synonym">Eumeta japonica</name>
    <dbReference type="NCBI Taxonomy" id="151549"/>
    <lineage>
        <taxon>Eukaryota</taxon>
        <taxon>Metazoa</taxon>
        <taxon>Ecdysozoa</taxon>
        <taxon>Arthropoda</taxon>
        <taxon>Hexapoda</taxon>
        <taxon>Insecta</taxon>
        <taxon>Pterygota</taxon>
        <taxon>Neoptera</taxon>
        <taxon>Endopterygota</taxon>
        <taxon>Lepidoptera</taxon>
        <taxon>Glossata</taxon>
        <taxon>Ditrysia</taxon>
        <taxon>Tineoidea</taxon>
        <taxon>Psychidae</taxon>
        <taxon>Oiketicinae</taxon>
        <taxon>Eumeta</taxon>
    </lineage>
</organism>
<dbReference type="EMBL" id="BGZK01000247">
    <property type="protein sequence ID" value="GBP31537.1"/>
    <property type="molecule type" value="Genomic_DNA"/>
</dbReference>
<comment type="caution">
    <text evidence="2">The sequence shown here is derived from an EMBL/GenBank/DDBJ whole genome shotgun (WGS) entry which is preliminary data.</text>
</comment>
<keyword evidence="3" id="KW-1185">Reference proteome</keyword>
<feature type="compositionally biased region" description="Basic and acidic residues" evidence="1">
    <location>
        <begin position="36"/>
        <end position="50"/>
    </location>
</feature>
<evidence type="ECO:0000313" key="2">
    <source>
        <dbReference type="EMBL" id="GBP31537.1"/>
    </source>
</evidence>
<sequence>MLTIARGVRIFRLGARNLFICAKSGYDRGAINNGRDPTRKLSVSEHDRRRPAFGTALGAHSKKSPEGAARARSQGINLPTRTLQASHTHARTQNRCCYPTDVPQPSEDLMICCNCFIVEGHVKLAAFTRERERERERQY</sequence>
<accession>A0A4C1UZU6</accession>
<dbReference type="Proteomes" id="UP000299102">
    <property type="component" value="Unassembled WGS sequence"/>
</dbReference>
<reference evidence="2 3" key="1">
    <citation type="journal article" date="2019" name="Commun. Biol.">
        <title>The bagworm genome reveals a unique fibroin gene that provides high tensile strength.</title>
        <authorList>
            <person name="Kono N."/>
            <person name="Nakamura H."/>
            <person name="Ohtoshi R."/>
            <person name="Tomita M."/>
            <person name="Numata K."/>
            <person name="Arakawa K."/>
        </authorList>
    </citation>
    <scope>NUCLEOTIDE SEQUENCE [LARGE SCALE GENOMIC DNA]</scope>
</reference>
<feature type="region of interest" description="Disordered" evidence="1">
    <location>
        <begin position="33"/>
        <end position="75"/>
    </location>
</feature>
<dbReference type="AlphaFoldDB" id="A0A4C1UZU6"/>